<dbReference type="EMBL" id="JANPWB010000006">
    <property type="protein sequence ID" value="KAJ1179469.1"/>
    <property type="molecule type" value="Genomic_DNA"/>
</dbReference>
<keyword evidence="3" id="KW-1185">Reference proteome</keyword>
<organism evidence="2 3">
    <name type="scientific">Pleurodeles waltl</name>
    <name type="common">Iberian ribbed newt</name>
    <dbReference type="NCBI Taxonomy" id="8319"/>
    <lineage>
        <taxon>Eukaryota</taxon>
        <taxon>Metazoa</taxon>
        <taxon>Chordata</taxon>
        <taxon>Craniata</taxon>
        <taxon>Vertebrata</taxon>
        <taxon>Euteleostomi</taxon>
        <taxon>Amphibia</taxon>
        <taxon>Batrachia</taxon>
        <taxon>Caudata</taxon>
        <taxon>Salamandroidea</taxon>
        <taxon>Salamandridae</taxon>
        <taxon>Pleurodelinae</taxon>
        <taxon>Pleurodeles</taxon>
    </lineage>
</organism>
<protein>
    <submittedName>
        <fullName evidence="2">Uncharacterized protein</fullName>
    </submittedName>
</protein>
<reference evidence="2" key="1">
    <citation type="journal article" date="2022" name="bioRxiv">
        <title>Sequencing and chromosome-scale assembly of the giantPleurodeles waltlgenome.</title>
        <authorList>
            <person name="Brown T."/>
            <person name="Elewa A."/>
            <person name="Iarovenko S."/>
            <person name="Subramanian E."/>
            <person name="Araus A.J."/>
            <person name="Petzold A."/>
            <person name="Susuki M."/>
            <person name="Suzuki K.-i.T."/>
            <person name="Hayashi T."/>
            <person name="Toyoda A."/>
            <person name="Oliveira C."/>
            <person name="Osipova E."/>
            <person name="Leigh N.D."/>
            <person name="Simon A."/>
            <person name="Yun M.H."/>
        </authorList>
    </citation>
    <scope>NUCLEOTIDE SEQUENCE</scope>
    <source>
        <strain evidence="2">20211129_DDA</strain>
        <tissue evidence="2">Liver</tissue>
    </source>
</reference>
<name>A0AAV7TUD7_PLEWA</name>
<feature type="region of interest" description="Disordered" evidence="1">
    <location>
        <begin position="22"/>
        <end position="41"/>
    </location>
</feature>
<evidence type="ECO:0000313" key="2">
    <source>
        <dbReference type="EMBL" id="KAJ1179469.1"/>
    </source>
</evidence>
<dbReference type="AlphaFoldDB" id="A0AAV7TUD7"/>
<evidence type="ECO:0000256" key="1">
    <source>
        <dbReference type="SAM" id="MobiDB-lite"/>
    </source>
</evidence>
<evidence type="ECO:0000313" key="3">
    <source>
        <dbReference type="Proteomes" id="UP001066276"/>
    </source>
</evidence>
<proteinExistence type="predicted"/>
<dbReference type="Proteomes" id="UP001066276">
    <property type="component" value="Chromosome 3_2"/>
</dbReference>
<comment type="caution">
    <text evidence="2">The sequence shown here is derived from an EMBL/GenBank/DDBJ whole genome shotgun (WGS) entry which is preliminary data.</text>
</comment>
<gene>
    <name evidence="2" type="ORF">NDU88_004703</name>
</gene>
<sequence length="94" mass="10009">MRVHLLSSLAPEPLDIENKMLPETVPSSVGSGRPRGRVGRKKAMYGTRETLCIYPGLRLLGNVVPAIGGPLAGEVATATRSPCRGSEERLLLSV</sequence>
<accession>A0AAV7TUD7</accession>